<dbReference type="PANTHER" id="PTHR31912:SF34">
    <property type="entry name" value="NOTOCHORD-RELATED PROTEIN"/>
    <property type="match status" value="1"/>
</dbReference>
<name>A0A0D7AP08_9AGAR</name>
<dbReference type="EMBL" id="KN881627">
    <property type="protein sequence ID" value="KIY53297.1"/>
    <property type="molecule type" value="Genomic_DNA"/>
</dbReference>
<dbReference type="AlphaFoldDB" id="A0A0D7AP08"/>
<protein>
    <submittedName>
        <fullName evidence="2">Uncharacterized protein</fullName>
    </submittedName>
</protein>
<accession>A0A0D7AP08</accession>
<evidence type="ECO:0000256" key="1">
    <source>
        <dbReference type="SAM" id="MobiDB-lite"/>
    </source>
</evidence>
<dbReference type="PANTHER" id="PTHR31912">
    <property type="entry name" value="IP13529P"/>
    <property type="match status" value="1"/>
</dbReference>
<keyword evidence="3" id="KW-1185">Reference proteome</keyword>
<sequence>ADAHKHWYPWEDKIMCTLDILTHLPRSVFSRRQLDLFLWLLQVNGVDYVPSSSSLKRAHIALQKIVGIRTIRYAGALGNPYYANSMGDIIAQMSNPRVRPHLHFYPEDSGTVLSETRQASRWLHEISDDLLTPMANIDGQRFFIHELAKLKSGQFCVPVRWFSRRQGTRLRLFAKCWNAQDVVHNESGAPGWIVSQSDTWEVPLDNFMIDWKRLCEKISGYFNLESPHELQPWLFTVPEDGNRWRVRSQGRNVYSFPIWMYCDDTSGNLSKRWNEHNSLLFILAGLPREQAQKEFNIHFLSTSNTAPPLEMLDGIVDQLNDLQKDGVWAWDCVDNSPVLIFPVVMALLGDNPMQSEFSAHIGLRGRMFCRMCYVSGKVEGTDVVVDESGQDRPFEDSNNQTSPPPSLALSARSVSSIGSESPARLRDKDETTTKLQSYFTDVTQELNVKMKIKAAQTESGIKDAFQEHFLQRIFAAHLKVCGKDKKKRTLEEEVRKLPSATDWHATASPVWHIKGLDPHQDTPVEVLHVVLLGFIKYFWRDAVNNQIGKDAVKRELLKTRINGVDVHGLGLNSQLSGHTLVQFAGSLTGADFRAIAQIAPFVLQGLVSDDCFATWVALSKLVPMIWQPVIPDIHVYKPELEKQINHFLLTTARWNCRWFLKPKFHIIVHLPRHIERFGPAMLFATEGFESFNAVIRVKSVHSNRQAPSRDIALAFAQCNRVRHILSGGLFLMNLPASIVAPTAPHPFSFQRQDWKGAGDGPKGLIAQPNTVTDYLGLEKSGNTQQSDCSPMITPSRGVIHLGAKACLLNGDMCRPGAHVVLTRRSAHASDSLHIAKVLEIYQHNSPVPTMRLDGFLLQMASTHRVHETYEMPHIDLQDRLYDILCTVNVQHDCATHACTDSGTTVVLQERQATAKTKTFVEHREPAALVLNTGQMRDAVHLRPFMTSTTPLDKDMVMHYSADKERRFQATQLKRPDGRDGPAKKNSRPAQAGGRQGRPAAPSLHPRVSALHE</sequence>
<feature type="compositionally biased region" description="Low complexity" evidence="1">
    <location>
        <begin position="407"/>
        <end position="416"/>
    </location>
</feature>
<feature type="region of interest" description="Disordered" evidence="1">
    <location>
        <begin position="388"/>
        <end position="430"/>
    </location>
</feature>
<evidence type="ECO:0000313" key="2">
    <source>
        <dbReference type="EMBL" id="KIY53297.1"/>
    </source>
</evidence>
<gene>
    <name evidence="2" type="ORF">FISHEDRAFT_33763</name>
</gene>
<evidence type="ECO:0000313" key="3">
    <source>
        <dbReference type="Proteomes" id="UP000054144"/>
    </source>
</evidence>
<feature type="compositionally biased region" description="Low complexity" evidence="1">
    <location>
        <begin position="987"/>
        <end position="1001"/>
    </location>
</feature>
<reference evidence="2 3" key="1">
    <citation type="journal article" date="2015" name="Fungal Genet. Biol.">
        <title>Evolution of novel wood decay mechanisms in Agaricales revealed by the genome sequences of Fistulina hepatica and Cylindrobasidium torrendii.</title>
        <authorList>
            <person name="Floudas D."/>
            <person name="Held B.W."/>
            <person name="Riley R."/>
            <person name="Nagy L.G."/>
            <person name="Koehler G."/>
            <person name="Ransdell A.S."/>
            <person name="Younus H."/>
            <person name="Chow J."/>
            <person name="Chiniquy J."/>
            <person name="Lipzen A."/>
            <person name="Tritt A."/>
            <person name="Sun H."/>
            <person name="Haridas S."/>
            <person name="LaButti K."/>
            <person name="Ohm R.A."/>
            <person name="Kues U."/>
            <person name="Blanchette R.A."/>
            <person name="Grigoriev I.V."/>
            <person name="Minto R.E."/>
            <person name="Hibbett D.S."/>
        </authorList>
    </citation>
    <scope>NUCLEOTIDE SEQUENCE [LARGE SCALE GENOMIC DNA]</scope>
    <source>
        <strain evidence="2 3">ATCC 64428</strain>
    </source>
</reference>
<dbReference type="OrthoDB" id="2246127at2759"/>
<proteinExistence type="predicted"/>
<feature type="compositionally biased region" description="Basic and acidic residues" evidence="1">
    <location>
        <begin position="966"/>
        <end position="982"/>
    </location>
</feature>
<organism evidence="2 3">
    <name type="scientific">Fistulina hepatica ATCC 64428</name>
    <dbReference type="NCBI Taxonomy" id="1128425"/>
    <lineage>
        <taxon>Eukaryota</taxon>
        <taxon>Fungi</taxon>
        <taxon>Dikarya</taxon>
        <taxon>Basidiomycota</taxon>
        <taxon>Agaricomycotina</taxon>
        <taxon>Agaricomycetes</taxon>
        <taxon>Agaricomycetidae</taxon>
        <taxon>Agaricales</taxon>
        <taxon>Fistulinaceae</taxon>
        <taxon>Fistulina</taxon>
    </lineage>
</organism>
<dbReference type="Proteomes" id="UP000054144">
    <property type="component" value="Unassembled WGS sequence"/>
</dbReference>
<feature type="region of interest" description="Disordered" evidence="1">
    <location>
        <begin position="966"/>
        <end position="1012"/>
    </location>
</feature>
<feature type="non-terminal residue" evidence="2">
    <location>
        <position position="1"/>
    </location>
</feature>